<evidence type="ECO:0000256" key="1">
    <source>
        <dbReference type="SAM" id="Phobius"/>
    </source>
</evidence>
<sequence>MDTHVMMMAFFKTLSCLLFLLLSPSLSMAALPSEAQMREAGNRLSEKFRQLRTNGLGVDYMKDQYQSASVQYSTVEEDTSLLYDDIFLAANPERLVSHHLNRVLNHDYVASADTSSPIPNCCSNDAHCCYNCDAANNSIARSLYSQISSRRHFSVSSVEIQLGLKDGELIEFPRVSSNSTENCPSIDPRLTTWYTRATNVSAAPRYIVLFLNLNGASNATILKEAAMKLIMSLTDSDMISVLIVNSDRQRLCPTSFSHVTESQKWILSGIIENELLGTIPRSYSSAFQMVQGLFAAACDSNCSNSTKKLLIMLTNSSLDDFDGARFSNNTDFTIIPYALHVISNSSSLGPSYNNVLDIGNYYTPFIMSGSVSTSNILSSDFNSQGVLCLTLSRNIILSDMFRGVLTMRMPWQQLFIGIEMSVVDRPSSYYMVLQGNGRIMYHSRYPTTYVYDIDPTTIENNEAFPTILSAILNGQNESLPFNNTLLYSNNNQSYFTRTVPSTYYCWEVLDDLLFLSTSRSSPLLNVFACLVLADEDQSIVDTFREFDISDSYSQRSVPIYQDLLDDSSTDSCTEYCQYTSRNSLTLQLTTPLTPPTSSRTFQEYISGSMNSSYDDEASGIAEAVSVHSRVERVWLRYSYPSIIRRYLTTPTGIFLSYRGLQLSDEFDPKGLPSYISAITNDNVLSLTPAFTDPLFPELGTLLYSISESVRLSIGDRNPLFSVLSADVSMSSLKGDVETSLWSRFCGVSNRECTVITSDGYFVLLPNTVTSPLHITEHSDYDGITLSMINNGALVKTGCNNINDFSISHDRFYYVNISSPGCYITDFGCRDFCIHSISGTTGYLIVSSLKSTCLTSASSQCRAGQTLCQFCDTFTNSLECPCTCRTSACNNTTYNLPVCPMKLAPVTYRRAARNPVIRDNVMSCPQTCANQNRFTCNPLSCIWCTEQNSCLPLKNDSNCCRNASVSSCFRDSCPPPSSPSPSPSGASLRTIASLPIIIGSIFGLVTVSLFGSTHF</sequence>
<dbReference type="AlphaFoldDB" id="A0AAN0JCM2"/>
<accession>A0AAN0JCM2</accession>
<dbReference type="KEGG" id="aqu:109583552"/>
<keyword evidence="2" id="KW-0732">Signal</keyword>
<feature type="chain" id="PRO_5042954402" description="VWFA domain-containing protein" evidence="2">
    <location>
        <begin position="30"/>
        <end position="1014"/>
    </location>
</feature>
<evidence type="ECO:0000256" key="2">
    <source>
        <dbReference type="SAM" id="SignalP"/>
    </source>
</evidence>
<evidence type="ECO:0008006" key="5">
    <source>
        <dbReference type="Google" id="ProtNLM"/>
    </source>
</evidence>
<keyword evidence="1" id="KW-1133">Transmembrane helix</keyword>
<name>A0AAN0JCM2_AMPQE</name>
<protein>
    <recommendedName>
        <fullName evidence="5">VWFA domain-containing protein</fullName>
    </recommendedName>
</protein>
<keyword evidence="4" id="KW-1185">Reference proteome</keyword>
<reference evidence="3" key="2">
    <citation type="submission" date="2024-06" db="UniProtKB">
        <authorList>
            <consortium name="EnsemblMetazoa"/>
        </authorList>
    </citation>
    <scope>IDENTIFICATION</scope>
</reference>
<evidence type="ECO:0000313" key="3">
    <source>
        <dbReference type="EnsemblMetazoa" id="XP_019854522.1"/>
    </source>
</evidence>
<dbReference type="RefSeq" id="XP_019854522.1">
    <property type="nucleotide sequence ID" value="XM_019998963.1"/>
</dbReference>
<proteinExistence type="predicted"/>
<evidence type="ECO:0000313" key="4">
    <source>
        <dbReference type="Proteomes" id="UP000007879"/>
    </source>
</evidence>
<feature type="signal peptide" evidence="2">
    <location>
        <begin position="1"/>
        <end position="29"/>
    </location>
</feature>
<organism evidence="3 4">
    <name type="scientific">Amphimedon queenslandica</name>
    <name type="common">Sponge</name>
    <dbReference type="NCBI Taxonomy" id="400682"/>
    <lineage>
        <taxon>Eukaryota</taxon>
        <taxon>Metazoa</taxon>
        <taxon>Porifera</taxon>
        <taxon>Demospongiae</taxon>
        <taxon>Heteroscleromorpha</taxon>
        <taxon>Haplosclerida</taxon>
        <taxon>Niphatidae</taxon>
        <taxon>Amphimedon</taxon>
    </lineage>
</organism>
<keyword evidence="1" id="KW-0472">Membrane</keyword>
<dbReference type="EnsemblMetazoa" id="XM_019998963.1">
    <property type="protein sequence ID" value="XP_019854522.1"/>
    <property type="gene ID" value="LOC109583552"/>
</dbReference>
<feature type="transmembrane region" description="Helical" evidence="1">
    <location>
        <begin position="990"/>
        <end position="1010"/>
    </location>
</feature>
<dbReference type="Proteomes" id="UP000007879">
    <property type="component" value="Unassembled WGS sequence"/>
</dbReference>
<dbReference type="GeneID" id="109583552"/>
<keyword evidence="1" id="KW-0812">Transmembrane</keyword>
<reference evidence="4" key="1">
    <citation type="journal article" date="2010" name="Nature">
        <title>The Amphimedon queenslandica genome and the evolution of animal complexity.</title>
        <authorList>
            <person name="Srivastava M."/>
            <person name="Simakov O."/>
            <person name="Chapman J."/>
            <person name="Fahey B."/>
            <person name="Gauthier M.E."/>
            <person name="Mitros T."/>
            <person name="Richards G.S."/>
            <person name="Conaco C."/>
            <person name="Dacre M."/>
            <person name="Hellsten U."/>
            <person name="Larroux C."/>
            <person name="Putnam N.H."/>
            <person name="Stanke M."/>
            <person name="Adamska M."/>
            <person name="Darling A."/>
            <person name="Degnan S.M."/>
            <person name="Oakley T.H."/>
            <person name="Plachetzki D.C."/>
            <person name="Zhai Y."/>
            <person name="Adamski M."/>
            <person name="Calcino A."/>
            <person name="Cummins S.F."/>
            <person name="Goodstein D.M."/>
            <person name="Harris C."/>
            <person name="Jackson D.J."/>
            <person name="Leys S.P."/>
            <person name="Shu S."/>
            <person name="Woodcroft B.J."/>
            <person name="Vervoort M."/>
            <person name="Kosik K.S."/>
            <person name="Manning G."/>
            <person name="Degnan B.M."/>
            <person name="Rokhsar D.S."/>
        </authorList>
    </citation>
    <scope>NUCLEOTIDE SEQUENCE [LARGE SCALE GENOMIC DNA]</scope>
</reference>